<sequence length="101" mass="11162">MESDPIDSSDAFFNIIPIEIGPTGEFAFRPACFQLPVTYSSKNDSTPLTGKQMQARHISSTKQLIYHVVMTTEATYLGPAYKYMGPVTNGPFHATALTRDE</sequence>
<dbReference type="Proteomes" id="UP000827092">
    <property type="component" value="Unassembled WGS sequence"/>
</dbReference>
<proteinExistence type="predicted"/>
<evidence type="ECO:0000313" key="2">
    <source>
        <dbReference type="Proteomes" id="UP000827092"/>
    </source>
</evidence>
<dbReference type="AlphaFoldDB" id="A0AAV6VW42"/>
<name>A0AAV6VW42_9ARAC</name>
<evidence type="ECO:0000313" key="1">
    <source>
        <dbReference type="EMBL" id="KAG8200925.1"/>
    </source>
</evidence>
<organism evidence="1 2">
    <name type="scientific">Oedothorax gibbosus</name>
    <dbReference type="NCBI Taxonomy" id="931172"/>
    <lineage>
        <taxon>Eukaryota</taxon>
        <taxon>Metazoa</taxon>
        <taxon>Ecdysozoa</taxon>
        <taxon>Arthropoda</taxon>
        <taxon>Chelicerata</taxon>
        <taxon>Arachnida</taxon>
        <taxon>Araneae</taxon>
        <taxon>Araneomorphae</taxon>
        <taxon>Entelegynae</taxon>
        <taxon>Araneoidea</taxon>
        <taxon>Linyphiidae</taxon>
        <taxon>Erigoninae</taxon>
        <taxon>Oedothorax</taxon>
    </lineage>
</organism>
<gene>
    <name evidence="1" type="ORF">JTE90_020565</name>
</gene>
<reference evidence="1 2" key="1">
    <citation type="journal article" date="2022" name="Nat. Ecol. Evol.">
        <title>A masculinizing supergene underlies an exaggerated male reproductive morph in a spider.</title>
        <authorList>
            <person name="Hendrickx F."/>
            <person name="De Corte Z."/>
            <person name="Sonet G."/>
            <person name="Van Belleghem S.M."/>
            <person name="Kostlbacher S."/>
            <person name="Vangestel C."/>
        </authorList>
    </citation>
    <scope>NUCLEOTIDE SEQUENCE [LARGE SCALE GENOMIC DNA]</scope>
    <source>
        <strain evidence="1">W744_W776</strain>
    </source>
</reference>
<accession>A0AAV6VW42</accession>
<comment type="caution">
    <text evidence="1">The sequence shown here is derived from an EMBL/GenBank/DDBJ whole genome shotgun (WGS) entry which is preliminary data.</text>
</comment>
<keyword evidence="2" id="KW-1185">Reference proteome</keyword>
<dbReference type="EMBL" id="JAFNEN010000011">
    <property type="protein sequence ID" value="KAG8200925.1"/>
    <property type="molecule type" value="Genomic_DNA"/>
</dbReference>
<protein>
    <submittedName>
        <fullName evidence="1">Uncharacterized protein</fullName>
    </submittedName>
</protein>